<sequence>MSNIGIDSSSGNQNAYQEAIKKVDEAMDYMTQTADRWLSKTETAIYGLGAWTPAEETAPPDLRPVEVVAGAMPDFPPPDPSMLGEVGEVTVPAFEDLQHLIGDLDLEDPGPFKPVTGLPTMPAPPAPLDVGAAPVRPVLNDVDLPAAPDLTLPVAPGLEELALPPMPSIVIPPFDVDEIPTFDDEVPTLRFDWQESEYTPLAVNELAATIKQMLGGQLGMPQAVQDALWTAAVDREEATARRAIADATDDWAGRGFTLPPGMLVEQVNAVRDQAALAASGHSRDVFTKAATWANENLRTAVAQGIALESMWSQHWQQTAQRAFQAAEVMLGAIKDEFNLRATAFGLRLQSIQAKREVFEARLRAELAKLDILRAQIEAEQLKGTINEQRVRIYGSQLEAVKVLADMFSTRLQGAKILSEIERDKIEAYKVDVEAWGERLNAEKSRFEVYDSQIRGEVAKVGAYEAEARAYAATVSAASDRNNSRLRVVEAKLSATDASIRKFLGLLQSQTAVVASRKDAITARAQVYAADIQRLAEQMRYAGQSEEIKIRAQEASTRNNMAYYEVVSRQYEARMQRVQQMALALKDAMSAAGQMSAQMAAGAMSAIHASASISGSGSTSDSTSLSRSYNYSGEIADAS</sequence>
<evidence type="ECO:0000313" key="4">
    <source>
        <dbReference type="Proteomes" id="UP000596095"/>
    </source>
</evidence>
<protein>
    <submittedName>
        <fullName evidence="3">Uncharacterized protein</fullName>
    </submittedName>
</protein>
<feature type="region of interest" description="Disordered" evidence="2">
    <location>
        <begin position="611"/>
        <end position="638"/>
    </location>
</feature>
<dbReference type="RefSeq" id="WP_201116938.1">
    <property type="nucleotide sequence ID" value="NZ_CP067993.1"/>
</dbReference>
<proteinExistence type="predicted"/>
<evidence type="ECO:0000256" key="2">
    <source>
        <dbReference type="SAM" id="MobiDB-lite"/>
    </source>
</evidence>
<dbReference type="Proteomes" id="UP000596095">
    <property type="component" value="Chromosome"/>
</dbReference>
<name>A0ABD7C0I7_STEMA</name>
<organism evidence="3 4">
    <name type="scientific">Stenotrophomonas maltophilia</name>
    <name type="common">Pseudomonas maltophilia</name>
    <name type="synonym">Xanthomonas maltophilia</name>
    <dbReference type="NCBI Taxonomy" id="40324"/>
    <lineage>
        <taxon>Bacteria</taxon>
        <taxon>Pseudomonadati</taxon>
        <taxon>Pseudomonadota</taxon>
        <taxon>Gammaproteobacteria</taxon>
        <taxon>Lysobacterales</taxon>
        <taxon>Lysobacteraceae</taxon>
        <taxon>Stenotrophomonas</taxon>
        <taxon>Stenotrophomonas maltophilia group</taxon>
    </lineage>
</organism>
<feature type="compositionally biased region" description="Low complexity" evidence="2">
    <location>
        <begin position="611"/>
        <end position="623"/>
    </location>
</feature>
<reference evidence="3 4" key="1">
    <citation type="submission" date="2021-01" db="EMBL/GenBank/DDBJ databases">
        <title>Genome Characterization of a novel Stenotrophomonas isolate with high keratinase activity.</title>
        <authorList>
            <person name="Cao Z.-J."/>
        </authorList>
    </citation>
    <scope>NUCLEOTIDE SEQUENCE [LARGE SCALE GENOMIC DNA]</scope>
    <source>
        <strain evidence="3 4">DHHJ</strain>
    </source>
</reference>
<evidence type="ECO:0000256" key="1">
    <source>
        <dbReference type="SAM" id="Coils"/>
    </source>
</evidence>
<dbReference type="EMBL" id="CP067993">
    <property type="protein sequence ID" value="QQQ41279.1"/>
    <property type="molecule type" value="Genomic_DNA"/>
</dbReference>
<evidence type="ECO:0000313" key="3">
    <source>
        <dbReference type="EMBL" id="QQQ41279.1"/>
    </source>
</evidence>
<keyword evidence="1" id="KW-0175">Coiled coil</keyword>
<dbReference type="AlphaFoldDB" id="A0ABD7C0I7"/>
<feature type="coiled-coil region" evidence="1">
    <location>
        <begin position="359"/>
        <end position="391"/>
    </location>
</feature>
<gene>
    <name evidence="3" type="ORF">JJL50_15140</name>
</gene>
<accession>A0ABD7C0I7</accession>